<feature type="domain" description="Alpha 1,4-glycosyltransferase" evidence="2">
    <location>
        <begin position="124"/>
        <end position="215"/>
    </location>
</feature>
<dbReference type="OrthoDB" id="9802987at2"/>
<dbReference type="RefSeq" id="WP_119433432.1">
    <property type="nucleotide sequence ID" value="NZ_QWGE01000006.1"/>
</dbReference>
<dbReference type="PANTHER" id="PTHR32385:SF15">
    <property type="entry name" value="INOSITOL PHOSPHOCERAMIDE MANNOSYLTRANSFERASE 1"/>
    <property type="match status" value="1"/>
</dbReference>
<dbReference type="AlphaFoldDB" id="A0A399RW08"/>
<keyword evidence="4" id="KW-1185">Reference proteome</keyword>
<organism evidence="3 4">
    <name type="scientific">Pontibacter oryzae</name>
    <dbReference type="NCBI Taxonomy" id="2304593"/>
    <lineage>
        <taxon>Bacteria</taxon>
        <taxon>Pseudomonadati</taxon>
        <taxon>Bacteroidota</taxon>
        <taxon>Cytophagia</taxon>
        <taxon>Cytophagales</taxon>
        <taxon>Hymenobacteraceae</taxon>
        <taxon>Pontibacter</taxon>
    </lineage>
</organism>
<proteinExistence type="predicted"/>
<dbReference type="Proteomes" id="UP000266005">
    <property type="component" value="Unassembled WGS sequence"/>
</dbReference>
<evidence type="ECO:0000259" key="2">
    <source>
        <dbReference type="Pfam" id="PF04572"/>
    </source>
</evidence>
<dbReference type="InterPro" id="IPR029044">
    <property type="entry name" value="Nucleotide-diphossugar_trans"/>
</dbReference>
<reference evidence="4" key="1">
    <citation type="submission" date="2018-08" db="EMBL/GenBank/DDBJ databases">
        <title>Mucilaginibacter sp. MYSH2.</title>
        <authorList>
            <person name="Seo T."/>
        </authorList>
    </citation>
    <scope>NUCLEOTIDE SEQUENCE [LARGE SCALE GENOMIC DNA]</scope>
    <source>
        <strain evidence="4">KIRAN</strain>
    </source>
</reference>
<evidence type="ECO:0000256" key="1">
    <source>
        <dbReference type="ARBA" id="ARBA00022679"/>
    </source>
</evidence>
<evidence type="ECO:0000313" key="4">
    <source>
        <dbReference type="Proteomes" id="UP000266005"/>
    </source>
</evidence>
<dbReference type="PANTHER" id="PTHR32385">
    <property type="entry name" value="MANNOSYL PHOSPHORYLINOSITOL CERAMIDE SYNTHASE"/>
    <property type="match status" value="1"/>
</dbReference>
<gene>
    <name evidence="3" type="ORF">D1627_16755</name>
</gene>
<sequence>MIPKIIHYCWFGGAEIPLEYQKYIAEWQELHPEWEIKRWDELNFPLDNTYIKNAIESSHWANASNYARLRVLELYGGVYLDTDVKLLKPIDALLNDKCFIGFEEGDADNNTFWVNNAVMGSVASHSLISRCAAKIVSDFDGTERANESAPKLVTKLLIEEYGLKNYGRQQLSDGIKLYNKEVFYPIPWNYAKNVRNYEQFLYSDTLAVHMWGRTWFSREMMLDMIDNLQEWSGEQQQLITDLKAKLEQGQIVEAAINQLQNNLSADNNKVFTTLQEQHTLVCASLQKFNEVYTSQNEEASLLRQTLHDRQEEISLLHQKLHDRQEEISLLHQKLHSRLEEISLLHQKLHSRQDEISLLSQKLHGQQGEISLLHQKLHDKQKEISLQDQKLHDRQEEMDTCQSHLSQALSAIDSKENDIQWYRRTYEQRSLIGILKQRITSYFRG</sequence>
<dbReference type="EMBL" id="QWGE01000006">
    <property type="protein sequence ID" value="RIJ34022.1"/>
    <property type="molecule type" value="Genomic_DNA"/>
</dbReference>
<dbReference type="GO" id="GO:0000030">
    <property type="term" value="F:mannosyltransferase activity"/>
    <property type="evidence" value="ECO:0007669"/>
    <property type="project" value="TreeGrafter"/>
</dbReference>
<accession>A0A399RW08</accession>
<evidence type="ECO:0000313" key="3">
    <source>
        <dbReference type="EMBL" id="RIJ34022.1"/>
    </source>
</evidence>
<dbReference type="SUPFAM" id="SSF53448">
    <property type="entry name" value="Nucleotide-diphospho-sugar transferases"/>
    <property type="match status" value="1"/>
</dbReference>
<name>A0A399RW08_9BACT</name>
<dbReference type="Pfam" id="PF04572">
    <property type="entry name" value="Gb3_synth"/>
    <property type="match status" value="1"/>
</dbReference>
<protein>
    <recommendedName>
        <fullName evidence="2">Alpha 1,4-glycosyltransferase domain-containing protein</fullName>
    </recommendedName>
</protein>
<dbReference type="GO" id="GO:0016020">
    <property type="term" value="C:membrane"/>
    <property type="evidence" value="ECO:0007669"/>
    <property type="project" value="GOC"/>
</dbReference>
<dbReference type="InterPro" id="IPR007652">
    <property type="entry name" value="A1-4-GlycosylTfrase_dom"/>
</dbReference>
<dbReference type="Gene3D" id="3.90.550.20">
    <property type="match status" value="1"/>
</dbReference>
<dbReference type="InterPro" id="IPR007577">
    <property type="entry name" value="GlycoTrfase_DXD_sugar-bd_CS"/>
</dbReference>
<dbReference type="Pfam" id="PF04488">
    <property type="entry name" value="Gly_transf_sug"/>
    <property type="match status" value="1"/>
</dbReference>
<keyword evidence="1" id="KW-0808">Transferase</keyword>
<comment type="caution">
    <text evidence="3">The sequence shown here is derived from an EMBL/GenBank/DDBJ whole genome shotgun (WGS) entry which is preliminary data.</text>
</comment>
<dbReference type="InterPro" id="IPR051706">
    <property type="entry name" value="Glycosyltransferase_domain"/>
</dbReference>
<dbReference type="GO" id="GO:0051999">
    <property type="term" value="P:mannosyl-inositol phosphorylceramide biosynthetic process"/>
    <property type="evidence" value="ECO:0007669"/>
    <property type="project" value="TreeGrafter"/>
</dbReference>